<dbReference type="GO" id="GO:0043240">
    <property type="term" value="C:Fanconi anaemia nuclear complex"/>
    <property type="evidence" value="ECO:0007669"/>
    <property type="project" value="InterPro"/>
</dbReference>
<dbReference type="OrthoDB" id="2449818at2759"/>
<reference evidence="1" key="1">
    <citation type="submission" date="2020-12" db="EMBL/GenBank/DDBJ databases">
        <title>Metabolic potential, ecology and presence of endohyphal bacteria is reflected in genomic diversity of Mucoromycotina.</title>
        <authorList>
            <person name="Muszewska A."/>
            <person name="Okrasinska A."/>
            <person name="Steczkiewicz K."/>
            <person name="Drgas O."/>
            <person name="Orlowska M."/>
            <person name="Perlinska-Lenart U."/>
            <person name="Aleksandrzak-Piekarczyk T."/>
            <person name="Szatraj K."/>
            <person name="Zielenkiewicz U."/>
            <person name="Pilsyk S."/>
            <person name="Malc E."/>
            <person name="Mieczkowski P."/>
            <person name="Kruszewska J.S."/>
            <person name="Biernat P."/>
            <person name="Pawlowska J."/>
        </authorList>
    </citation>
    <scope>NUCLEOTIDE SEQUENCE</scope>
    <source>
        <strain evidence="1">WA0000017839</strain>
    </source>
</reference>
<evidence type="ECO:0000313" key="1">
    <source>
        <dbReference type="EMBL" id="KAG2198668.1"/>
    </source>
</evidence>
<dbReference type="PANTHER" id="PTHR32094">
    <property type="entry name" value="FANCONI ANEMIA GROUP E PROTEIN"/>
    <property type="match status" value="1"/>
</dbReference>
<keyword evidence="2" id="KW-1185">Reference proteome</keyword>
<dbReference type="InterPro" id="IPR039685">
    <property type="entry name" value="FANCE"/>
</dbReference>
<evidence type="ECO:0000313" key="2">
    <source>
        <dbReference type="Proteomes" id="UP000603453"/>
    </source>
</evidence>
<dbReference type="GO" id="GO:0036297">
    <property type="term" value="P:interstrand cross-link repair"/>
    <property type="evidence" value="ECO:0007669"/>
    <property type="project" value="InterPro"/>
</dbReference>
<proteinExistence type="predicted"/>
<organism evidence="1 2">
    <name type="scientific">Mucor saturninus</name>
    <dbReference type="NCBI Taxonomy" id="64648"/>
    <lineage>
        <taxon>Eukaryota</taxon>
        <taxon>Fungi</taxon>
        <taxon>Fungi incertae sedis</taxon>
        <taxon>Mucoromycota</taxon>
        <taxon>Mucoromycotina</taxon>
        <taxon>Mucoromycetes</taxon>
        <taxon>Mucorales</taxon>
        <taxon>Mucorineae</taxon>
        <taxon>Mucoraceae</taxon>
        <taxon>Mucor</taxon>
    </lineage>
</organism>
<dbReference type="Gene3D" id="1.25.40.480">
    <property type="match status" value="1"/>
</dbReference>
<accession>A0A8H7V0B7</accession>
<gene>
    <name evidence="1" type="ORF">INT47_001807</name>
</gene>
<dbReference type="EMBL" id="JAEPRD010000107">
    <property type="protein sequence ID" value="KAG2198668.1"/>
    <property type="molecule type" value="Genomic_DNA"/>
</dbReference>
<dbReference type="PANTHER" id="PTHR32094:SF5">
    <property type="entry name" value="FANCONI ANEMIA GROUP E PROTEIN"/>
    <property type="match status" value="1"/>
</dbReference>
<sequence>MKERAVERVLPESSQKEEIDLTAVTDLLDSLKLFTLSSSQISNEKRSDLLHNLVQLSFLNLKIAMPSVDCKQWPDDIVADLFKEIMSTENMSSAKITYLINAATYTKIKDLTSTAPRLLMDSIISIAKCEGKSVIDGLALPLLFQSDLKRPQTEVIVKIISESLNASQRLLLLQAILSDGEVYFNHENVSLTSRRYLRPWNDLIFQILNSILSTQPFVALDKTCLLDLVQPIQTVVQTNPKDKSSMQLLLLLTSKYPQALVEFGAIDTIDAICQSSTMFLKRAVLAQITTTRKNLQTMQQQRG</sequence>
<comment type="caution">
    <text evidence="1">The sequence shown here is derived from an EMBL/GenBank/DDBJ whole genome shotgun (WGS) entry which is preliminary data.</text>
</comment>
<dbReference type="AlphaFoldDB" id="A0A8H7V0B7"/>
<evidence type="ECO:0008006" key="3">
    <source>
        <dbReference type="Google" id="ProtNLM"/>
    </source>
</evidence>
<protein>
    <recommendedName>
        <fullName evidence="3">Fanconi Anaemia group E protein C-terminal domain-containing protein</fullName>
    </recommendedName>
</protein>
<dbReference type="Proteomes" id="UP000603453">
    <property type="component" value="Unassembled WGS sequence"/>
</dbReference>
<name>A0A8H7V0B7_9FUNG</name>